<evidence type="ECO:0000313" key="2">
    <source>
        <dbReference type="Proteomes" id="UP001283361"/>
    </source>
</evidence>
<keyword evidence="2" id="KW-1185">Reference proteome</keyword>
<organism evidence="1 2">
    <name type="scientific">Elysia crispata</name>
    <name type="common">lettuce slug</name>
    <dbReference type="NCBI Taxonomy" id="231223"/>
    <lineage>
        <taxon>Eukaryota</taxon>
        <taxon>Metazoa</taxon>
        <taxon>Spiralia</taxon>
        <taxon>Lophotrochozoa</taxon>
        <taxon>Mollusca</taxon>
        <taxon>Gastropoda</taxon>
        <taxon>Heterobranchia</taxon>
        <taxon>Euthyneura</taxon>
        <taxon>Panpulmonata</taxon>
        <taxon>Sacoglossa</taxon>
        <taxon>Placobranchoidea</taxon>
        <taxon>Plakobranchidae</taxon>
        <taxon>Elysia</taxon>
    </lineage>
</organism>
<sequence length="87" mass="9695">MKTQTVLEFGELKIKDVARSNPTRETILVSWSSCYAGIPFAVRSGAVMTLQSPETGLSRQMTSWDKLAKADRLGRATYYTEETESCV</sequence>
<gene>
    <name evidence="1" type="ORF">RRG08_002321</name>
</gene>
<dbReference type="EMBL" id="JAWDGP010004263">
    <property type="protein sequence ID" value="KAK3766085.1"/>
    <property type="molecule type" value="Genomic_DNA"/>
</dbReference>
<protein>
    <submittedName>
        <fullName evidence="1">Uncharacterized protein</fullName>
    </submittedName>
</protein>
<evidence type="ECO:0000313" key="1">
    <source>
        <dbReference type="EMBL" id="KAK3766085.1"/>
    </source>
</evidence>
<dbReference type="AlphaFoldDB" id="A0AAE0ZBA2"/>
<dbReference type="Proteomes" id="UP001283361">
    <property type="component" value="Unassembled WGS sequence"/>
</dbReference>
<proteinExistence type="predicted"/>
<accession>A0AAE0ZBA2</accession>
<name>A0AAE0ZBA2_9GAST</name>
<comment type="caution">
    <text evidence="1">The sequence shown here is derived from an EMBL/GenBank/DDBJ whole genome shotgun (WGS) entry which is preliminary data.</text>
</comment>
<reference evidence="1" key="1">
    <citation type="journal article" date="2023" name="G3 (Bethesda)">
        <title>A reference genome for the long-term kleptoplast-retaining sea slug Elysia crispata morphotype clarki.</title>
        <authorList>
            <person name="Eastman K.E."/>
            <person name="Pendleton A.L."/>
            <person name="Shaikh M.A."/>
            <person name="Suttiyut T."/>
            <person name="Ogas R."/>
            <person name="Tomko P."/>
            <person name="Gavelis G."/>
            <person name="Widhalm J.R."/>
            <person name="Wisecaver J.H."/>
        </authorList>
    </citation>
    <scope>NUCLEOTIDE SEQUENCE</scope>
    <source>
        <strain evidence="1">ECLA1</strain>
    </source>
</reference>